<protein>
    <recommendedName>
        <fullName evidence="3">GIY-YIG nuclease family protein</fullName>
    </recommendedName>
</protein>
<comment type="caution">
    <text evidence="1">The sequence shown here is derived from an EMBL/GenBank/DDBJ whole genome shotgun (WGS) entry which is preliminary data.</text>
</comment>
<dbReference type="OrthoDB" id="1494734at2"/>
<reference evidence="1 2" key="1">
    <citation type="submission" date="2018-11" db="EMBL/GenBank/DDBJ databases">
        <title>Photobacterium sp. BEI247 sp. nov., a marine bacterium isolated from Yongle Blue Hole in the South China Sea.</title>
        <authorList>
            <person name="Wang X."/>
        </authorList>
    </citation>
    <scope>NUCLEOTIDE SEQUENCE [LARGE SCALE GENOMIC DNA]</scope>
    <source>
        <strain evidence="2">BEI247</strain>
    </source>
</reference>
<name>A0A444JI61_9GAMM</name>
<sequence length="162" mass="19386">MSDHTTIIVEWYGPYTYDEINENPDWENGLYLATGKLKYEREATIQYCGITEGSYHKRLKNHHKVHEINREQEFWIGEVAYPSNASRYFLEMAESMIVYFWQPELNERKKLSIPKPITLLNKWYKGNCTARYRQHSLCKDLADVLSWDGELWRSGNLQVWEE</sequence>
<dbReference type="EMBL" id="RJLM01000032">
    <property type="protein sequence ID" value="RWX52772.1"/>
    <property type="molecule type" value="Genomic_DNA"/>
</dbReference>
<accession>A0A444JI61</accession>
<evidence type="ECO:0008006" key="3">
    <source>
        <dbReference type="Google" id="ProtNLM"/>
    </source>
</evidence>
<dbReference type="RefSeq" id="WP_128786628.1">
    <property type="nucleotide sequence ID" value="NZ_RJLM01000032.1"/>
</dbReference>
<keyword evidence="2" id="KW-1185">Reference proteome</keyword>
<dbReference type="Proteomes" id="UP000287563">
    <property type="component" value="Unassembled WGS sequence"/>
</dbReference>
<organism evidence="1 2">
    <name type="scientific">Photobacterium chitinilyticum</name>
    <dbReference type="NCBI Taxonomy" id="2485123"/>
    <lineage>
        <taxon>Bacteria</taxon>
        <taxon>Pseudomonadati</taxon>
        <taxon>Pseudomonadota</taxon>
        <taxon>Gammaproteobacteria</taxon>
        <taxon>Vibrionales</taxon>
        <taxon>Vibrionaceae</taxon>
        <taxon>Photobacterium</taxon>
    </lineage>
</organism>
<dbReference type="AlphaFoldDB" id="A0A444JI61"/>
<gene>
    <name evidence="1" type="ORF">EDI28_25505</name>
</gene>
<evidence type="ECO:0000313" key="1">
    <source>
        <dbReference type="EMBL" id="RWX52772.1"/>
    </source>
</evidence>
<proteinExistence type="predicted"/>
<evidence type="ECO:0000313" key="2">
    <source>
        <dbReference type="Proteomes" id="UP000287563"/>
    </source>
</evidence>